<dbReference type="PANTHER" id="PTHR13281">
    <property type="entry name" value="TRANSMEMBRANE PROTEIN 70, MITOCHONDRIAL"/>
    <property type="match status" value="1"/>
</dbReference>
<evidence type="ECO:0000313" key="3">
    <source>
        <dbReference type="EMBL" id="GHP08304.1"/>
    </source>
</evidence>
<dbReference type="AlphaFoldDB" id="A0A830HM89"/>
<evidence type="ECO:0000256" key="2">
    <source>
        <dbReference type="SAM" id="Phobius"/>
    </source>
</evidence>
<proteinExistence type="predicted"/>
<sequence>MLSISSCAATVIGAPIIVAMGDASGAAAKVGIAGALLTFGVFTTGLMHLYTKPYVHKMWVTNLPKDSTKESWDAIQVKVERLGIFANRKTETFAVGDTKPYEGWHPLGTFQHKNYPMYLDRDHFPDADLYNYISGAEVEEEEEEEEEEEGEEHDADDKKRTT</sequence>
<dbReference type="InterPro" id="IPR045325">
    <property type="entry name" value="TMEM70/TMEM186/TMEM223"/>
</dbReference>
<evidence type="ECO:0000313" key="4">
    <source>
        <dbReference type="Proteomes" id="UP000660262"/>
    </source>
</evidence>
<keyword evidence="2" id="KW-0812">Transmembrane</keyword>
<name>A0A830HM89_9CHLO</name>
<dbReference type="PANTHER" id="PTHR13281:SF0">
    <property type="entry name" value="TRANSMEMBRANE PROTEIN 70, MITOCHONDRIAL"/>
    <property type="match status" value="1"/>
</dbReference>
<feature type="transmembrane region" description="Helical" evidence="2">
    <location>
        <begin position="31"/>
        <end position="50"/>
    </location>
</feature>
<dbReference type="GO" id="GO:0031966">
    <property type="term" value="C:mitochondrial membrane"/>
    <property type="evidence" value="ECO:0007669"/>
    <property type="project" value="TreeGrafter"/>
</dbReference>
<dbReference type="Proteomes" id="UP000660262">
    <property type="component" value="Unassembled WGS sequence"/>
</dbReference>
<keyword evidence="4" id="KW-1185">Reference proteome</keyword>
<protein>
    <submittedName>
        <fullName evidence="3">Uncharacterized protein</fullName>
    </submittedName>
</protein>
<reference evidence="3" key="1">
    <citation type="submission" date="2020-10" db="EMBL/GenBank/DDBJ databases">
        <title>Unveiling of a novel bifunctional photoreceptor, Dualchrome1, isolated from a cosmopolitan green alga.</title>
        <authorList>
            <person name="Suzuki S."/>
            <person name="Kawachi M."/>
        </authorList>
    </citation>
    <scope>NUCLEOTIDE SEQUENCE</scope>
    <source>
        <strain evidence="3">NIES 2893</strain>
    </source>
</reference>
<organism evidence="3 4">
    <name type="scientific">Pycnococcus provasolii</name>
    <dbReference type="NCBI Taxonomy" id="41880"/>
    <lineage>
        <taxon>Eukaryota</taxon>
        <taxon>Viridiplantae</taxon>
        <taxon>Chlorophyta</taxon>
        <taxon>Pseudoscourfieldiophyceae</taxon>
        <taxon>Pseudoscourfieldiales</taxon>
        <taxon>Pycnococcaceae</taxon>
        <taxon>Pycnococcus</taxon>
    </lineage>
</organism>
<feature type="region of interest" description="Disordered" evidence="1">
    <location>
        <begin position="134"/>
        <end position="162"/>
    </location>
</feature>
<gene>
    <name evidence="3" type="ORF">PPROV_000704400</name>
</gene>
<accession>A0A830HM89</accession>
<evidence type="ECO:0000256" key="1">
    <source>
        <dbReference type="SAM" id="MobiDB-lite"/>
    </source>
</evidence>
<comment type="caution">
    <text evidence="3">The sequence shown here is derived from an EMBL/GenBank/DDBJ whole genome shotgun (WGS) entry which is preliminary data.</text>
</comment>
<dbReference type="Pfam" id="PF06979">
    <property type="entry name" value="TMEM70"/>
    <property type="match status" value="1"/>
</dbReference>
<keyword evidence="2" id="KW-0472">Membrane</keyword>
<dbReference type="GO" id="GO:0033615">
    <property type="term" value="P:mitochondrial proton-transporting ATP synthase complex assembly"/>
    <property type="evidence" value="ECO:0007669"/>
    <property type="project" value="TreeGrafter"/>
</dbReference>
<feature type="compositionally biased region" description="Acidic residues" evidence="1">
    <location>
        <begin position="137"/>
        <end position="154"/>
    </location>
</feature>
<dbReference type="OrthoDB" id="156886at2759"/>
<dbReference type="EMBL" id="BNJQ01000020">
    <property type="protein sequence ID" value="GHP08304.1"/>
    <property type="molecule type" value="Genomic_DNA"/>
</dbReference>
<dbReference type="InterPro" id="IPR009724">
    <property type="entry name" value="TMEM70"/>
</dbReference>
<keyword evidence="2" id="KW-1133">Transmembrane helix</keyword>